<accession>A0A161HLG4</accession>
<dbReference type="InterPro" id="IPR007502">
    <property type="entry name" value="Helicase-assoc_dom"/>
</dbReference>
<dbReference type="PROSITE" id="PS51192">
    <property type="entry name" value="HELICASE_ATP_BIND_1"/>
    <property type="match status" value="1"/>
</dbReference>
<dbReference type="SMART" id="SM00487">
    <property type="entry name" value="DEXDc"/>
    <property type="match status" value="1"/>
</dbReference>
<keyword evidence="6" id="KW-0347">Helicase</keyword>
<evidence type="ECO:0000256" key="9">
    <source>
        <dbReference type="ARBA" id="ARBA00023242"/>
    </source>
</evidence>
<evidence type="ECO:0000256" key="6">
    <source>
        <dbReference type="ARBA" id="ARBA00022806"/>
    </source>
</evidence>
<dbReference type="GeneID" id="30037345"/>
<dbReference type="Pfam" id="PF00270">
    <property type="entry name" value="DEAD"/>
    <property type="match status" value="1"/>
</dbReference>
<gene>
    <name evidence="14" type="primary">ECM16</name>
    <name evidence="14" type="ORF">AWJ20_5136</name>
</gene>
<dbReference type="GO" id="GO:0000462">
    <property type="term" value="P:maturation of SSU-rRNA from tricistronic rRNA transcript (SSU-rRNA, 5.8S rRNA, LSU-rRNA)"/>
    <property type="evidence" value="ECO:0007669"/>
    <property type="project" value="EnsemblFungi"/>
</dbReference>
<dbReference type="EC" id="3.6.4.13" evidence="3"/>
<dbReference type="CDD" id="cd17982">
    <property type="entry name" value="DEXHc_DHX37"/>
    <property type="match status" value="1"/>
</dbReference>
<dbReference type="OrthoDB" id="10253254at2759"/>
<feature type="domain" description="Helicase C-terminal" evidence="13">
    <location>
        <begin position="536"/>
        <end position="756"/>
    </location>
</feature>
<feature type="compositionally biased region" description="Basic residues" evidence="11">
    <location>
        <begin position="100"/>
        <end position="110"/>
    </location>
</feature>
<evidence type="ECO:0000256" key="8">
    <source>
        <dbReference type="ARBA" id="ARBA00022884"/>
    </source>
</evidence>
<evidence type="ECO:0000256" key="1">
    <source>
        <dbReference type="ARBA" id="ARBA00004604"/>
    </source>
</evidence>
<dbReference type="InterPro" id="IPR027417">
    <property type="entry name" value="P-loop_NTPase"/>
</dbReference>
<evidence type="ECO:0000259" key="13">
    <source>
        <dbReference type="PROSITE" id="PS51194"/>
    </source>
</evidence>
<comment type="similarity">
    <text evidence="2">Belongs to the DEAD box helicase family. DEAH subfamily.</text>
</comment>
<dbReference type="Gene3D" id="1.20.120.1080">
    <property type="match status" value="1"/>
</dbReference>
<dbReference type="PANTHER" id="PTHR18934">
    <property type="entry name" value="ATP-DEPENDENT RNA HELICASE"/>
    <property type="match status" value="1"/>
</dbReference>
<dbReference type="SMART" id="SM00847">
    <property type="entry name" value="HA2"/>
    <property type="match status" value="1"/>
</dbReference>
<dbReference type="GO" id="GO:0016787">
    <property type="term" value="F:hydrolase activity"/>
    <property type="evidence" value="ECO:0007669"/>
    <property type="project" value="UniProtKB-KW"/>
</dbReference>
<dbReference type="AlphaFoldDB" id="A0A161HLG4"/>
<dbReference type="EMBL" id="CP014502">
    <property type="protein sequence ID" value="ANB14177.1"/>
    <property type="molecule type" value="Genomic_DNA"/>
</dbReference>
<dbReference type="GO" id="GO:0032040">
    <property type="term" value="C:small-subunit processome"/>
    <property type="evidence" value="ECO:0007669"/>
    <property type="project" value="EnsemblFungi"/>
</dbReference>
<feature type="domain" description="Helicase ATP-binding" evidence="12">
    <location>
        <begin position="307"/>
        <end position="485"/>
    </location>
</feature>
<dbReference type="SUPFAM" id="SSF52540">
    <property type="entry name" value="P-loop containing nucleoside triphosphate hydrolases"/>
    <property type="match status" value="1"/>
</dbReference>
<feature type="compositionally biased region" description="Basic and acidic residues" evidence="11">
    <location>
        <begin position="112"/>
        <end position="124"/>
    </location>
</feature>
<organism evidence="14 15">
    <name type="scientific">Sugiyamaella lignohabitans</name>
    <dbReference type="NCBI Taxonomy" id="796027"/>
    <lineage>
        <taxon>Eukaryota</taxon>
        <taxon>Fungi</taxon>
        <taxon>Dikarya</taxon>
        <taxon>Ascomycota</taxon>
        <taxon>Saccharomycotina</taxon>
        <taxon>Dipodascomycetes</taxon>
        <taxon>Dipodascales</taxon>
        <taxon>Trichomonascaceae</taxon>
        <taxon>Sugiyamaella</taxon>
    </lineage>
</organism>
<feature type="compositionally biased region" description="Acidic residues" evidence="11">
    <location>
        <begin position="131"/>
        <end position="171"/>
    </location>
</feature>
<proteinExistence type="inferred from homology"/>
<dbReference type="InterPro" id="IPR011545">
    <property type="entry name" value="DEAD/DEAH_box_helicase_dom"/>
</dbReference>
<dbReference type="InterPro" id="IPR014001">
    <property type="entry name" value="Helicase_ATP-bd"/>
</dbReference>
<comment type="subcellular location">
    <subcellularLocation>
        <location evidence="1">Nucleus</location>
        <location evidence="1">Nucleolus</location>
    </subcellularLocation>
</comment>
<evidence type="ECO:0000256" key="2">
    <source>
        <dbReference type="ARBA" id="ARBA00008792"/>
    </source>
</evidence>
<dbReference type="Pfam" id="PF04408">
    <property type="entry name" value="WHD_HA2"/>
    <property type="match status" value="1"/>
</dbReference>
<dbReference type="InterPro" id="IPR002464">
    <property type="entry name" value="DNA/RNA_helicase_DEAH_CS"/>
</dbReference>
<reference evidence="14 15" key="1">
    <citation type="submission" date="2016-02" db="EMBL/GenBank/DDBJ databases">
        <title>Complete genome sequence and transcriptome regulation of the pentose utilising yeast Sugiyamaella lignohabitans.</title>
        <authorList>
            <person name="Bellasio M."/>
            <person name="Peymann A."/>
            <person name="Valli M."/>
            <person name="Sipitzky M."/>
            <person name="Graf A."/>
            <person name="Sauer M."/>
            <person name="Marx H."/>
            <person name="Mattanovich D."/>
        </authorList>
    </citation>
    <scope>NUCLEOTIDE SEQUENCE [LARGE SCALE GENOMIC DNA]</scope>
    <source>
        <strain evidence="14 15">CBS 10342</strain>
    </source>
</reference>
<evidence type="ECO:0000256" key="4">
    <source>
        <dbReference type="ARBA" id="ARBA00022741"/>
    </source>
</evidence>
<evidence type="ECO:0000256" key="5">
    <source>
        <dbReference type="ARBA" id="ARBA00022801"/>
    </source>
</evidence>
<keyword evidence="15" id="KW-1185">Reference proteome</keyword>
<dbReference type="PROSITE" id="PS00690">
    <property type="entry name" value="DEAH_ATP_HELICASE"/>
    <property type="match status" value="1"/>
</dbReference>
<dbReference type="InterPro" id="IPR001650">
    <property type="entry name" value="Helicase_C-like"/>
</dbReference>
<protein>
    <recommendedName>
        <fullName evidence="3">RNA helicase</fullName>
        <ecNumber evidence="3">3.6.4.13</ecNumber>
    </recommendedName>
</protein>
<sequence>MKSLKTLGTRSETKRDKVEEALMLEKLGKGTEETQAILYEEREVKEWTEEDSPFGNMVTNEFDTDKMDEDEQPKTSSFIDHRPKGPQGMGFGFQTATKITSKKAKPKYNWRARLEQEKARKRGIEMYGDGSSDENSSENSDQDSEDDGSSDGTGDDVEEDEEDEEWAGFEDDGAKATSINGNGLNRSIDVDDEQDFEEDDDNEDDDDEDDEDEEEDEEDDGKSKGQQFKEWANQMINPESERIETPVFKGTYTPLDRSEDKEALPSEYVVPEKAVDRKAYYVNVERSDEIQQARIQLPVVSEEQRIMEAIHNNDTVVICGETGSGKTTQVPQFLFEAGYGHPESKTPGMIGITQPRRVAAVSMSNRVSNELGNYGSKVGYQIRFDATVKPDTAMKFMTDGVLLRELTTDFALTKYSCIIIDEAHERNINTDILIGVLSRVVSLRKEMSSNPDSKLSPLKLVIMSATLRVSDFTENSSLFPNPPPVLKVEARQFPVSVHFNRRTPHDYLDETYKKAVKIHQKLPPGGILIFLTGQNEINQVCRKLKQAFPFKKGHKLAATETSVKVRVSAQESVTEVEDIDFGLEETLQPERRVTSDDIVDDYDEDDEEEEEGFEETIEEGQDINAPLHVLPLYSLLPTKEQMKVFQEVPAGSRLCVVATNVAETSLTIPGIRYVVDCGRSKERHYDEETGVQSFRVSWTSKASADQRAGRAGRTGPGHCYRIFSSAVFERDFNQFSKPEILRMPIEGLVLQMKSMGIDNILNFPFPTPPPANSLGKGLRLLQFLGALSQADKPLLTELGKSMSLFPLTPRFAKMLIISNQHGCLPYIIAIVAALTVGEPFLTQEEVGINIISGQGNESDDDDDDAENDISIELKEANRRLRSEYFGALQRFSALDFKCDALKTLAAVCAFDFDKDRESFCKKNFLRFKAMEEISKLRKQLAYLVAVNTRPNAVDSTVQKLNAKLGPPSAVQIKALKQMIAAGFIDQVAGRADIVGTDEIKSKQRVITFPYIPLFPTSVANIDPYQARDPYVYIHPGSILANGGGAPPEYIIYASVHVNEGHRAGQTPKVRMKPLTDITPSQLSNVARSSALITYSKPLGPPYGPRSITPTKRECWVVPRFGAAIGSGSVGWDLPAKKVIQEKDGTNWVVTSDA</sequence>
<evidence type="ECO:0000259" key="12">
    <source>
        <dbReference type="PROSITE" id="PS51192"/>
    </source>
</evidence>
<evidence type="ECO:0000256" key="11">
    <source>
        <dbReference type="SAM" id="MobiDB-lite"/>
    </source>
</evidence>
<dbReference type="Pfam" id="PF21010">
    <property type="entry name" value="HA2_C"/>
    <property type="match status" value="1"/>
</dbReference>
<name>A0A161HLG4_9ASCO</name>
<dbReference type="CDD" id="cd18791">
    <property type="entry name" value="SF2_C_RHA"/>
    <property type="match status" value="1"/>
</dbReference>
<dbReference type="FunFam" id="3.40.50.300:FF:000637">
    <property type="entry name" value="ATP-dependent RNA helicase DHX37/DHR1"/>
    <property type="match status" value="1"/>
</dbReference>
<keyword evidence="4" id="KW-0547">Nucleotide-binding</keyword>
<evidence type="ECO:0000313" key="14">
    <source>
        <dbReference type="EMBL" id="ANB14177.1"/>
    </source>
</evidence>
<dbReference type="GO" id="GO:0003724">
    <property type="term" value="F:RNA helicase activity"/>
    <property type="evidence" value="ECO:0007669"/>
    <property type="project" value="UniProtKB-EC"/>
</dbReference>
<keyword evidence="9" id="KW-0539">Nucleus</keyword>
<comment type="catalytic activity">
    <reaction evidence="10">
        <text>ATP + H2O = ADP + phosphate + H(+)</text>
        <dbReference type="Rhea" id="RHEA:13065"/>
        <dbReference type="ChEBI" id="CHEBI:15377"/>
        <dbReference type="ChEBI" id="CHEBI:15378"/>
        <dbReference type="ChEBI" id="CHEBI:30616"/>
        <dbReference type="ChEBI" id="CHEBI:43474"/>
        <dbReference type="ChEBI" id="CHEBI:456216"/>
        <dbReference type="EC" id="3.6.4.13"/>
    </reaction>
</comment>
<dbReference type="Pfam" id="PF00271">
    <property type="entry name" value="Helicase_C"/>
    <property type="match status" value="1"/>
</dbReference>
<dbReference type="GO" id="GO:0003723">
    <property type="term" value="F:RNA binding"/>
    <property type="evidence" value="ECO:0007669"/>
    <property type="project" value="UniProtKB-KW"/>
</dbReference>
<dbReference type="Pfam" id="PF07717">
    <property type="entry name" value="OB_NTP_bind"/>
    <property type="match status" value="1"/>
</dbReference>
<dbReference type="PANTHER" id="PTHR18934:SF99">
    <property type="entry name" value="ATP-DEPENDENT RNA HELICASE DHX37-RELATED"/>
    <property type="match status" value="1"/>
</dbReference>
<dbReference type="Proteomes" id="UP000189580">
    <property type="component" value="Chromosome d"/>
</dbReference>
<dbReference type="KEGG" id="slb:AWJ20_5136"/>
<feature type="compositionally biased region" description="Acidic residues" evidence="11">
    <location>
        <begin position="190"/>
        <end position="220"/>
    </location>
</feature>
<dbReference type="InterPro" id="IPR011709">
    <property type="entry name" value="DEAD-box_helicase_OB_fold"/>
</dbReference>
<dbReference type="InterPro" id="IPR048333">
    <property type="entry name" value="HA2_WH"/>
</dbReference>
<keyword evidence="5" id="KW-0378">Hydrolase</keyword>
<dbReference type="SMART" id="SM00490">
    <property type="entry name" value="HELICc"/>
    <property type="match status" value="1"/>
</dbReference>
<dbReference type="FunFam" id="3.40.50.300:FF:003770">
    <property type="entry name" value="ATP-dependent RNA helicase DHR1, putative"/>
    <property type="match status" value="1"/>
</dbReference>
<dbReference type="PROSITE" id="PS51194">
    <property type="entry name" value="HELICASE_CTER"/>
    <property type="match status" value="1"/>
</dbReference>
<dbReference type="Gene3D" id="3.40.50.300">
    <property type="entry name" value="P-loop containing nucleotide triphosphate hydrolases"/>
    <property type="match status" value="2"/>
</dbReference>
<evidence type="ECO:0000256" key="7">
    <source>
        <dbReference type="ARBA" id="ARBA00022840"/>
    </source>
</evidence>
<dbReference type="RefSeq" id="XP_018736654.1">
    <property type="nucleotide sequence ID" value="XM_018882259.1"/>
</dbReference>
<dbReference type="GO" id="GO:0005524">
    <property type="term" value="F:ATP binding"/>
    <property type="evidence" value="ECO:0007669"/>
    <property type="project" value="UniProtKB-KW"/>
</dbReference>
<keyword evidence="8" id="KW-0694">RNA-binding</keyword>
<feature type="region of interest" description="Disordered" evidence="11">
    <location>
        <begin position="43"/>
        <end position="228"/>
    </location>
</feature>
<evidence type="ECO:0000313" key="15">
    <source>
        <dbReference type="Proteomes" id="UP000189580"/>
    </source>
</evidence>
<evidence type="ECO:0000256" key="10">
    <source>
        <dbReference type="ARBA" id="ARBA00047984"/>
    </source>
</evidence>
<evidence type="ECO:0000256" key="3">
    <source>
        <dbReference type="ARBA" id="ARBA00012552"/>
    </source>
</evidence>
<keyword evidence="7" id="KW-0067">ATP-binding</keyword>